<feature type="domain" description="HTH merR-type" evidence="5">
    <location>
        <begin position="1"/>
        <end position="70"/>
    </location>
</feature>
<dbReference type="InterPro" id="IPR036244">
    <property type="entry name" value="TipA-like_antibiotic-bd"/>
</dbReference>
<keyword evidence="2" id="KW-0238">DNA-binding</keyword>
<gene>
    <name evidence="6" type="ORF">A9Q68_05225</name>
</gene>
<sequence>MKTVKEVSQLTGITIRTLHHYDKIGLLKPAVIKENGYRYYDDDNLQRLQEILLFRELEFPLKAIDQILNHRSYDRQQALKDHIKLLEMKEAKLKELLAFARDLEKGVATMTFDAFKDKEYEEYQTEVKERWGSTQVYAEFEEKKDKVDYHAVSQEMAAIFGQFGALKDLGADHETVQTQVKRLQDYITNHFYTCTNEILAGLGQMYVGDLRFKENIDQMGGPGTADFASEAIAIYCQK</sequence>
<dbReference type="RefSeq" id="WP_071793644.1">
    <property type="nucleotide sequence ID" value="NZ_LZDD01000001.1"/>
</dbReference>
<dbReference type="Proteomes" id="UP000182015">
    <property type="component" value="Unassembled WGS sequence"/>
</dbReference>
<dbReference type="PANTHER" id="PTHR30204:SF90">
    <property type="entry name" value="HTH-TYPE TRANSCRIPTIONAL ACTIVATOR MTA"/>
    <property type="match status" value="1"/>
</dbReference>
<evidence type="ECO:0000256" key="3">
    <source>
        <dbReference type="ARBA" id="ARBA00023159"/>
    </source>
</evidence>
<evidence type="ECO:0000313" key="6">
    <source>
        <dbReference type="EMBL" id="OJF72948.1"/>
    </source>
</evidence>
<dbReference type="Gene3D" id="1.10.1660.10">
    <property type="match status" value="1"/>
</dbReference>
<dbReference type="STRING" id="1856638.A9Q68_05225"/>
<dbReference type="Pfam" id="PF13411">
    <property type="entry name" value="MerR_1"/>
    <property type="match status" value="1"/>
</dbReference>
<dbReference type="AlphaFoldDB" id="A0A1L8MQB6"/>
<dbReference type="InterPro" id="IPR012925">
    <property type="entry name" value="TipAS_dom"/>
</dbReference>
<comment type="caution">
    <text evidence="6">The sequence shown here is derived from an EMBL/GenBank/DDBJ whole genome shotgun (WGS) entry which is preliminary data.</text>
</comment>
<dbReference type="SMART" id="SM00422">
    <property type="entry name" value="HTH_MERR"/>
    <property type="match status" value="1"/>
</dbReference>
<dbReference type="Gene3D" id="1.10.490.50">
    <property type="entry name" value="Antibiotic binding domain of TipA-like multidrug resistance regulators"/>
    <property type="match status" value="1"/>
</dbReference>
<accession>A0A1L8MQB6</accession>
<dbReference type="GO" id="GO:0003700">
    <property type="term" value="F:DNA-binding transcription factor activity"/>
    <property type="evidence" value="ECO:0007669"/>
    <property type="project" value="InterPro"/>
</dbReference>
<dbReference type="EMBL" id="LZDD01000001">
    <property type="protein sequence ID" value="OJF72948.1"/>
    <property type="molecule type" value="Genomic_DNA"/>
</dbReference>
<dbReference type="InterPro" id="IPR009061">
    <property type="entry name" value="DNA-bd_dom_put_sf"/>
</dbReference>
<keyword evidence="4" id="KW-0804">Transcription</keyword>
<dbReference type="GO" id="GO:0003677">
    <property type="term" value="F:DNA binding"/>
    <property type="evidence" value="ECO:0007669"/>
    <property type="project" value="UniProtKB-KW"/>
</dbReference>
<dbReference type="InterPro" id="IPR000551">
    <property type="entry name" value="MerR-type_HTH_dom"/>
</dbReference>
<dbReference type="Pfam" id="PF07739">
    <property type="entry name" value="TipAS"/>
    <property type="match status" value="1"/>
</dbReference>
<dbReference type="OrthoDB" id="9814833at2"/>
<evidence type="ECO:0000256" key="2">
    <source>
        <dbReference type="ARBA" id="ARBA00023125"/>
    </source>
</evidence>
<dbReference type="PANTHER" id="PTHR30204">
    <property type="entry name" value="REDOX-CYCLING DRUG-SENSING TRANSCRIPTIONAL ACTIVATOR SOXR"/>
    <property type="match status" value="1"/>
</dbReference>
<dbReference type="SUPFAM" id="SSF46955">
    <property type="entry name" value="Putative DNA-binding domain"/>
    <property type="match status" value="1"/>
</dbReference>
<dbReference type="SUPFAM" id="SSF89082">
    <property type="entry name" value="Antibiotic binding domain of TipA-like multidrug resistance regulators"/>
    <property type="match status" value="1"/>
</dbReference>
<name>A0A1L8MQB6_9STRE</name>
<organism evidence="6 7">
    <name type="scientific">Streptococcus bovimastitidis</name>
    <dbReference type="NCBI Taxonomy" id="1856638"/>
    <lineage>
        <taxon>Bacteria</taxon>
        <taxon>Bacillati</taxon>
        <taxon>Bacillota</taxon>
        <taxon>Bacilli</taxon>
        <taxon>Lactobacillales</taxon>
        <taxon>Streptococcaceae</taxon>
        <taxon>Streptococcus</taxon>
    </lineage>
</organism>
<reference evidence="7" key="1">
    <citation type="submission" date="2016-06" db="EMBL/GenBank/DDBJ databases">
        <authorList>
            <person name="de Vries S.P.W."/>
            <person name="Hadjirin N.F."/>
            <person name="Lay E.M."/>
            <person name="Zadoks R.N."/>
            <person name="Peacock S.J."/>
            <person name="Parkhill J."/>
            <person name="Grant A.J."/>
            <person name="Mcdougall S."/>
            <person name="Holmes M.A."/>
        </authorList>
    </citation>
    <scope>NUCLEOTIDE SEQUENCE [LARGE SCALE GENOMIC DNA]</scope>
    <source>
        <strain evidence="7">NZ1587</strain>
    </source>
</reference>
<keyword evidence="3" id="KW-0010">Activator</keyword>
<dbReference type="PROSITE" id="PS50937">
    <property type="entry name" value="HTH_MERR_2"/>
    <property type="match status" value="1"/>
</dbReference>
<dbReference type="InterPro" id="IPR047057">
    <property type="entry name" value="MerR_fam"/>
</dbReference>
<evidence type="ECO:0000256" key="1">
    <source>
        <dbReference type="ARBA" id="ARBA00023015"/>
    </source>
</evidence>
<evidence type="ECO:0000256" key="4">
    <source>
        <dbReference type="ARBA" id="ARBA00023163"/>
    </source>
</evidence>
<keyword evidence="1" id="KW-0805">Transcription regulation</keyword>
<proteinExistence type="predicted"/>
<evidence type="ECO:0000313" key="7">
    <source>
        <dbReference type="Proteomes" id="UP000182015"/>
    </source>
</evidence>
<keyword evidence="7" id="KW-1185">Reference proteome</keyword>
<protein>
    <submittedName>
        <fullName evidence="6">MerR family transcriptional regulator</fullName>
    </submittedName>
</protein>
<evidence type="ECO:0000259" key="5">
    <source>
        <dbReference type="PROSITE" id="PS50937"/>
    </source>
</evidence>
<dbReference type="CDD" id="cd01106">
    <property type="entry name" value="HTH_TipAL-Mta"/>
    <property type="match status" value="1"/>
</dbReference>